<comment type="caution">
    <text evidence="4">The sequence shown here is derived from an EMBL/GenBank/DDBJ whole genome shotgun (WGS) entry which is preliminary data.</text>
</comment>
<keyword evidence="2" id="KW-0677">Repeat</keyword>
<dbReference type="PANTHER" id="PTHR47566">
    <property type="match status" value="1"/>
</dbReference>
<keyword evidence="1" id="KW-0433">Leucine-rich repeat</keyword>
<name>K1VC72_9ZZZZ</name>
<dbReference type="GO" id="GO:0005509">
    <property type="term" value="F:calcium ion binding"/>
    <property type="evidence" value="ECO:0007669"/>
    <property type="project" value="InterPro"/>
</dbReference>
<dbReference type="PROSITE" id="PS51257">
    <property type="entry name" value="PROKAR_LIPOPROTEIN"/>
    <property type="match status" value="1"/>
</dbReference>
<dbReference type="PANTHER" id="PTHR47566:SF1">
    <property type="entry name" value="PROTEIN NUD1"/>
    <property type="match status" value="1"/>
</dbReference>
<dbReference type="InterPro" id="IPR052574">
    <property type="entry name" value="CDIRP"/>
</dbReference>
<evidence type="ECO:0000259" key="3">
    <source>
        <dbReference type="PROSITE" id="PS50222"/>
    </source>
</evidence>
<gene>
    <name evidence="4" type="ORF">LEA_00176</name>
</gene>
<dbReference type="InterPro" id="IPR002048">
    <property type="entry name" value="EF_hand_dom"/>
</dbReference>
<organism evidence="4">
    <name type="scientific">human gut metagenome</name>
    <dbReference type="NCBI Taxonomy" id="408170"/>
    <lineage>
        <taxon>unclassified sequences</taxon>
        <taxon>metagenomes</taxon>
        <taxon>organismal metagenomes</taxon>
    </lineage>
</organism>
<dbReference type="Gene3D" id="3.80.10.10">
    <property type="entry name" value="Ribonuclease Inhibitor"/>
    <property type="match status" value="1"/>
</dbReference>
<protein>
    <recommendedName>
        <fullName evidence="3">EF-hand domain-containing protein</fullName>
    </recommendedName>
</protein>
<dbReference type="InterPro" id="IPR001611">
    <property type="entry name" value="Leu-rich_rpt"/>
</dbReference>
<feature type="non-terminal residue" evidence="4">
    <location>
        <position position="204"/>
    </location>
</feature>
<dbReference type="AlphaFoldDB" id="K1VC72"/>
<accession>K1VC72</accession>
<dbReference type="EMBL" id="AJWY01000127">
    <property type="protein sequence ID" value="EKC81601.1"/>
    <property type="molecule type" value="Genomic_DNA"/>
</dbReference>
<dbReference type="InterPro" id="IPR032675">
    <property type="entry name" value="LRR_dom_sf"/>
</dbReference>
<dbReference type="SUPFAM" id="SSF52058">
    <property type="entry name" value="L domain-like"/>
    <property type="match status" value="1"/>
</dbReference>
<evidence type="ECO:0000313" key="4">
    <source>
        <dbReference type="EMBL" id="EKC81601.1"/>
    </source>
</evidence>
<reference evidence="4" key="1">
    <citation type="journal article" date="2013" name="Environ. Microbiol.">
        <title>Microbiota from the distal guts of lean and obese adolescents exhibit partial functional redundancy besides clear differences in community structure.</title>
        <authorList>
            <person name="Ferrer M."/>
            <person name="Ruiz A."/>
            <person name="Lanza F."/>
            <person name="Haange S.B."/>
            <person name="Oberbach A."/>
            <person name="Till H."/>
            <person name="Bargiela R."/>
            <person name="Campoy C."/>
            <person name="Segura M.T."/>
            <person name="Richter M."/>
            <person name="von Bergen M."/>
            <person name="Seifert J."/>
            <person name="Suarez A."/>
        </authorList>
    </citation>
    <scope>NUCLEOTIDE SEQUENCE</scope>
</reference>
<feature type="domain" description="EF-hand" evidence="3">
    <location>
        <begin position="47"/>
        <end position="71"/>
    </location>
</feature>
<proteinExistence type="predicted"/>
<dbReference type="Pfam" id="PF00560">
    <property type="entry name" value="LRR_1"/>
    <property type="match status" value="1"/>
</dbReference>
<evidence type="ECO:0000256" key="1">
    <source>
        <dbReference type="ARBA" id="ARBA00022614"/>
    </source>
</evidence>
<evidence type="ECO:0000256" key="2">
    <source>
        <dbReference type="ARBA" id="ARBA00022737"/>
    </source>
</evidence>
<dbReference type="GO" id="GO:0035591">
    <property type="term" value="F:signaling adaptor activity"/>
    <property type="evidence" value="ECO:0007669"/>
    <property type="project" value="TreeGrafter"/>
</dbReference>
<sequence>MIRHALSVLLLLGATACGLADNERDEKNRRVYLNFYDKTFEAFCLGEYDLDGDGRISRYEAQRVLSLDCSQRGIASLDDVAEFANLRSLDCSGNRLTRLDVGMLAHLERLDCASNGLTSLRTDGLRALVELDCSENPLPLLDLTSNVSLTRFAARGCDFRTLDLANCSAWMESADVRGCRQLETLYLAGRQQGNFYYDGITEVV</sequence>
<dbReference type="PROSITE" id="PS50222">
    <property type="entry name" value="EF_HAND_2"/>
    <property type="match status" value="1"/>
</dbReference>